<dbReference type="STRING" id="262004.SAMN04489796_102130"/>
<dbReference type="EMBL" id="FNCZ01000002">
    <property type="protein sequence ID" value="SDH28463.1"/>
    <property type="molecule type" value="Genomic_DNA"/>
</dbReference>
<dbReference type="Proteomes" id="UP000199492">
    <property type="component" value="Unassembled WGS sequence"/>
</dbReference>
<dbReference type="PANTHER" id="PTHR36919:SF3">
    <property type="entry name" value="BLL5882 PROTEIN"/>
    <property type="match status" value="1"/>
</dbReference>
<evidence type="ECO:0000259" key="1">
    <source>
        <dbReference type="Pfam" id="PF09917"/>
    </source>
</evidence>
<accession>A0A1G8B633</accession>
<reference evidence="3" key="1">
    <citation type="submission" date="2016-10" db="EMBL/GenBank/DDBJ databases">
        <authorList>
            <person name="Varghese N."/>
            <person name="Submissions S."/>
        </authorList>
    </citation>
    <scope>NUCLEOTIDE SEQUENCE [LARGE SCALE GENOMIC DNA]</scope>
    <source>
        <strain evidence="3">DSM 15363</strain>
    </source>
</reference>
<feature type="domain" description="DUF2147" evidence="1">
    <location>
        <begin position="25"/>
        <end position="139"/>
    </location>
</feature>
<dbReference type="InterPro" id="IPR019223">
    <property type="entry name" value="DUF2147"/>
</dbReference>
<dbReference type="OrthoDB" id="9814399at2"/>
<evidence type="ECO:0000313" key="3">
    <source>
        <dbReference type="Proteomes" id="UP000199492"/>
    </source>
</evidence>
<sequence>MINNTIAFFILFTVFFNLPAQDILGQWKTIDDNTGDAKSIVEIYEEDGKIYGKIIAVTNPDVEFRTCNDCSGAHKDQPIVGLVFIEGLTKNGKVYDGGTILNPENGTTYRCRLKLEDDSDTLQVRGYLAFFYRTQYWKRVK</sequence>
<keyword evidence="3" id="KW-1185">Reference proteome</keyword>
<evidence type="ECO:0000313" key="2">
    <source>
        <dbReference type="EMBL" id="SDH28463.1"/>
    </source>
</evidence>
<dbReference type="RefSeq" id="WP_092467017.1">
    <property type="nucleotide sequence ID" value="NZ_FNCZ01000002.1"/>
</dbReference>
<dbReference type="PANTHER" id="PTHR36919">
    <property type="entry name" value="BLR1215 PROTEIN"/>
    <property type="match status" value="1"/>
</dbReference>
<dbReference type="Pfam" id="PF09917">
    <property type="entry name" value="DUF2147"/>
    <property type="match status" value="1"/>
</dbReference>
<proteinExistence type="predicted"/>
<gene>
    <name evidence="2" type="ORF">SAMN04489796_102130</name>
</gene>
<organism evidence="2 3">
    <name type="scientific">Winogradskyella thalassocola</name>
    <dbReference type="NCBI Taxonomy" id="262004"/>
    <lineage>
        <taxon>Bacteria</taxon>
        <taxon>Pseudomonadati</taxon>
        <taxon>Bacteroidota</taxon>
        <taxon>Flavobacteriia</taxon>
        <taxon>Flavobacteriales</taxon>
        <taxon>Flavobacteriaceae</taxon>
        <taxon>Winogradskyella</taxon>
    </lineage>
</organism>
<dbReference type="Gene3D" id="2.40.128.520">
    <property type="match status" value="1"/>
</dbReference>
<name>A0A1G8B633_9FLAO</name>
<dbReference type="AlphaFoldDB" id="A0A1G8B633"/>
<protein>
    <recommendedName>
        <fullName evidence="1">DUF2147 domain-containing protein</fullName>
    </recommendedName>
</protein>